<dbReference type="PANTHER" id="PTHR43884">
    <property type="entry name" value="ACYL-COA DEHYDROGENASE"/>
    <property type="match status" value="1"/>
</dbReference>
<protein>
    <submittedName>
        <fullName evidence="7">Acyl-CoA dehydrogenase</fullName>
    </submittedName>
</protein>
<dbReference type="Gene3D" id="1.10.540.10">
    <property type="entry name" value="Acyl-CoA dehydrogenase/oxidase, N-terminal domain"/>
    <property type="match status" value="1"/>
</dbReference>
<evidence type="ECO:0000256" key="2">
    <source>
        <dbReference type="ARBA" id="ARBA00009347"/>
    </source>
</evidence>
<dbReference type="PANTHER" id="PTHR43884:SF20">
    <property type="entry name" value="ACYL-COA DEHYDROGENASE FADE28"/>
    <property type="match status" value="1"/>
</dbReference>
<comment type="caution">
    <text evidence="7">The sequence shown here is derived from an EMBL/GenBank/DDBJ whole genome shotgun (WGS) entry which is preliminary data.</text>
</comment>
<dbReference type="Gene3D" id="1.20.140.10">
    <property type="entry name" value="Butyryl-CoA Dehydrogenase, subunit A, domain 3"/>
    <property type="match status" value="1"/>
</dbReference>
<dbReference type="EMBL" id="SDPQ02000002">
    <property type="protein sequence ID" value="KAA1397656.1"/>
    <property type="molecule type" value="Genomic_DNA"/>
</dbReference>
<comment type="similarity">
    <text evidence="2">Belongs to the acyl-CoA dehydrogenase family.</text>
</comment>
<organism evidence="7 8">
    <name type="scientific">Aeromicrobium ginsengisoli</name>
    <dbReference type="NCBI Taxonomy" id="363867"/>
    <lineage>
        <taxon>Bacteria</taxon>
        <taxon>Bacillati</taxon>
        <taxon>Actinomycetota</taxon>
        <taxon>Actinomycetes</taxon>
        <taxon>Propionibacteriales</taxon>
        <taxon>Nocardioidaceae</taxon>
        <taxon>Aeromicrobium</taxon>
    </lineage>
</organism>
<dbReference type="InterPro" id="IPR036250">
    <property type="entry name" value="AcylCo_DH-like_C"/>
</dbReference>
<feature type="domain" description="Acyl-CoA dehydrogenase/oxidase C-terminal" evidence="6">
    <location>
        <begin position="225"/>
        <end position="359"/>
    </location>
</feature>
<dbReference type="SUPFAM" id="SSF56645">
    <property type="entry name" value="Acyl-CoA dehydrogenase NM domain-like"/>
    <property type="match status" value="1"/>
</dbReference>
<evidence type="ECO:0000256" key="4">
    <source>
        <dbReference type="ARBA" id="ARBA00022827"/>
    </source>
</evidence>
<dbReference type="Gene3D" id="2.40.110.10">
    <property type="entry name" value="Butyryl-CoA Dehydrogenase, subunit A, domain 2"/>
    <property type="match status" value="1"/>
</dbReference>
<dbReference type="InterPro" id="IPR009100">
    <property type="entry name" value="AcylCoA_DH/oxidase_NM_dom_sf"/>
</dbReference>
<evidence type="ECO:0000256" key="1">
    <source>
        <dbReference type="ARBA" id="ARBA00001974"/>
    </source>
</evidence>
<dbReference type="InterPro" id="IPR009075">
    <property type="entry name" value="AcylCo_DH/oxidase_C"/>
</dbReference>
<dbReference type="InterPro" id="IPR046373">
    <property type="entry name" value="Acyl-CoA_Oxase/DH_mid-dom_sf"/>
</dbReference>
<dbReference type="Proteomes" id="UP000380867">
    <property type="component" value="Unassembled WGS sequence"/>
</dbReference>
<keyword evidence="3" id="KW-0285">Flavoprotein</keyword>
<comment type="cofactor">
    <cofactor evidence="1">
        <name>FAD</name>
        <dbReference type="ChEBI" id="CHEBI:57692"/>
    </cofactor>
</comment>
<evidence type="ECO:0000313" key="7">
    <source>
        <dbReference type="EMBL" id="KAA1397656.1"/>
    </source>
</evidence>
<gene>
    <name evidence="7" type="ORF">ESP70_009890</name>
</gene>
<keyword evidence="4" id="KW-0274">FAD</keyword>
<keyword evidence="8" id="KW-1185">Reference proteome</keyword>
<dbReference type="SUPFAM" id="SSF47203">
    <property type="entry name" value="Acyl-CoA dehydrogenase C-terminal domain-like"/>
    <property type="match status" value="1"/>
</dbReference>
<keyword evidence="5" id="KW-0560">Oxidoreductase</keyword>
<name>A0A5M4FEV3_9ACTN</name>
<dbReference type="OrthoDB" id="7328575at2"/>
<dbReference type="RefSeq" id="WP_149689104.1">
    <property type="nucleotide sequence ID" value="NZ_SDPQ02000002.1"/>
</dbReference>
<reference evidence="7" key="1">
    <citation type="submission" date="2019-09" db="EMBL/GenBank/DDBJ databases">
        <authorList>
            <person name="Li J."/>
        </authorList>
    </citation>
    <scope>NUCLEOTIDE SEQUENCE [LARGE SCALE GENOMIC DNA]</scope>
    <source>
        <strain evidence="7">JCM 14732</strain>
    </source>
</reference>
<evidence type="ECO:0000256" key="3">
    <source>
        <dbReference type="ARBA" id="ARBA00022630"/>
    </source>
</evidence>
<sequence length="363" mass="38332">MPATSTAARTFDAAPAADPSILTPVPEHDDLREIVRAVVAKADGTWDRLMSELEIGSLAVPEALSGAGFGLREVGVVLEETGAALLPDPVLTSAVVAVQAVIAADQPADDLLEAISSGREVATVTWASPHDVRATPSGDGWTLVGTTERIPHAETAQHLIVPATTDAGTALFVVDLRHDAVTTRTRQVLDDTRPLADVSIAKAPARLLVGPERFDDVWHTVQTAGAIGVAAEHTGMATHLLETTTAYLLERQQFGRAIASFQAIKHRLADLLVDLERARSASRYAAAIFDADPEAATLPARIAAAVCQDVVIRAAHESVQLHGGIGFTWEHTAHLYVRRALGDEGLFGSSRAHRAAIADLVGL</sequence>
<evidence type="ECO:0000256" key="5">
    <source>
        <dbReference type="ARBA" id="ARBA00023002"/>
    </source>
</evidence>
<dbReference type="InterPro" id="IPR037069">
    <property type="entry name" value="AcylCoA_DH/ox_N_sf"/>
</dbReference>
<dbReference type="GO" id="GO:0050660">
    <property type="term" value="F:flavin adenine dinucleotide binding"/>
    <property type="evidence" value="ECO:0007669"/>
    <property type="project" value="InterPro"/>
</dbReference>
<proteinExistence type="inferred from homology"/>
<evidence type="ECO:0000259" key="6">
    <source>
        <dbReference type="Pfam" id="PF00441"/>
    </source>
</evidence>
<dbReference type="GO" id="GO:0003995">
    <property type="term" value="F:acyl-CoA dehydrogenase activity"/>
    <property type="evidence" value="ECO:0007669"/>
    <property type="project" value="TreeGrafter"/>
</dbReference>
<accession>A0A5M4FEV3</accession>
<evidence type="ECO:0000313" key="8">
    <source>
        <dbReference type="Proteomes" id="UP000380867"/>
    </source>
</evidence>
<dbReference type="Pfam" id="PF00441">
    <property type="entry name" value="Acyl-CoA_dh_1"/>
    <property type="match status" value="1"/>
</dbReference>
<dbReference type="AlphaFoldDB" id="A0A5M4FEV3"/>